<dbReference type="InterPro" id="IPR027795">
    <property type="entry name" value="CASTOR_ACT_dom"/>
</dbReference>
<dbReference type="GeneID" id="118427589"/>
<feature type="compositionally biased region" description="Polar residues" evidence="4">
    <location>
        <begin position="370"/>
        <end position="383"/>
    </location>
</feature>
<dbReference type="InterPro" id="IPR040778">
    <property type="entry name" value="CASTOR1_N"/>
</dbReference>
<accession>A0A9J7N6M4</accession>
<feature type="domain" description="CASTOR ACT" evidence="5">
    <location>
        <begin position="94"/>
        <end position="142"/>
    </location>
</feature>
<sequence length="383" mass="41907">MELYVLEHRLQVGSIPRDAIAPFTHGLVKLILLRDKTKCKFLSLTRTADEYSIIIDQEGLKELEPLSDQLSLVNSVWYAQNVSAGALGSGTGKASGITKIAKALILPLAEAQVPVFVMSTYQTDFILVQEKDLDTSIECLRSHFKIFREVEGETIEVPNSGSKGETTPTRGETNSREISHPLVAPPTRFSVTSLDPDTLPKVATILLDILFYADPSPEGSDADFFSFSIIDGDISLVMDTETLTRFPSNALFTSATGECWKMIKIGAVPLGFDECGIVAQVSEPLAEADISMYYISTYRYDHTLVPEEEMDGVVKVLLSRKAKINGAASSEGKEGEEDKDKTQSSSCTEGMDCSEAPSSAPVEREETMEQQDPTTSEPANTYY</sequence>
<feature type="compositionally biased region" description="Polar residues" evidence="4">
    <location>
        <begin position="157"/>
        <end position="172"/>
    </location>
</feature>
<dbReference type="Pfam" id="PF21389">
    <property type="entry name" value="CASTOR1_ACT-like"/>
    <property type="match status" value="1"/>
</dbReference>
<evidence type="ECO:0000256" key="1">
    <source>
        <dbReference type="ARBA" id="ARBA00004514"/>
    </source>
</evidence>
<feature type="compositionally biased region" description="Basic and acidic residues" evidence="4">
    <location>
        <begin position="331"/>
        <end position="342"/>
    </location>
</feature>
<dbReference type="GO" id="GO:1904262">
    <property type="term" value="P:negative regulation of TORC1 signaling"/>
    <property type="evidence" value="ECO:0007669"/>
    <property type="project" value="UniProtKB-ARBA"/>
</dbReference>
<dbReference type="OMA" id="NEECGHI"/>
<dbReference type="GO" id="GO:1902531">
    <property type="term" value="P:regulation of intracellular signal transduction"/>
    <property type="evidence" value="ECO:0000318"/>
    <property type="project" value="GO_Central"/>
</dbReference>
<evidence type="ECO:0000256" key="4">
    <source>
        <dbReference type="SAM" id="MobiDB-lite"/>
    </source>
</evidence>
<dbReference type="PANTHER" id="PTHR31131">
    <property type="entry name" value="CHROMOSOME 1, WHOLE GENOME SHOTGUN SEQUENCE"/>
    <property type="match status" value="1"/>
</dbReference>
<evidence type="ECO:0000256" key="2">
    <source>
        <dbReference type="ARBA" id="ARBA00006827"/>
    </source>
</evidence>
<dbReference type="PANTHER" id="PTHR31131:SF6">
    <property type="entry name" value="CASTOR ACT DOMAIN-CONTAINING PROTEIN"/>
    <property type="match status" value="1"/>
</dbReference>
<comment type="subcellular location">
    <subcellularLocation>
        <location evidence="1">Cytoplasm</location>
        <location evidence="1">Cytosol</location>
    </subcellularLocation>
</comment>
<gene>
    <name evidence="9" type="primary">LOC118427589</name>
</gene>
<dbReference type="Pfam" id="PF18700">
    <property type="entry name" value="Castor1_N"/>
    <property type="match status" value="1"/>
</dbReference>
<dbReference type="InterPro" id="IPR049479">
    <property type="entry name" value="CASTOR1_ACT-like"/>
</dbReference>
<dbReference type="InterPro" id="IPR051719">
    <property type="entry name" value="CASTOR_mTORC1"/>
</dbReference>
<reference evidence="9" key="2">
    <citation type="submission" date="2025-08" db="UniProtKB">
        <authorList>
            <consortium name="RefSeq"/>
        </authorList>
    </citation>
    <scope>IDENTIFICATION</scope>
    <source>
        <strain evidence="9">S238N-H82</strain>
        <tissue evidence="9">Testes</tissue>
    </source>
</reference>
<dbReference type="Proteomes" id="UP000001554">
    <property type="component" value="Chromosome 12"/>
</dbReference>
<reference evidence="8" key="1">
    <citation type="journal article" date="2020" name="Nat. Ecol. Evol.">
        <title>Deeply conserved synteny resolves early events in vertebrate evolution.</title>
        <authorList>
            <person name="Simakov O."/>
            <person name="Marletaz F."/>
            <person name="Yue J.X."/>
            <person name="O'Connell B."/>
            <person name="Jenkins J."/>
            <person name="Brandt A."/>
            <person name="Calef R."/>
            <person name="Tung C.H."/>
            <person name="Huang T.K."/>
            <person name="Schmutz J."/>
            <person name="Satoh N."/>
            <person name="Yu J.K."/>
            <person name="Putnam N.H."/>
            <person name="Green R.E."/>
            <person name="Rokhsar D.S."/>
        </authorList>
    </citation>
    <scope>NUCLEOTIDE SEQUENCE [LARGE SCALE GENOMIC DNA]</scope>
    <source>
        <strain evidence="8">S238N-H82</strain>
    </source>
</reference>
<dbReference type="InterPro" id="IPR045865">
    <property type="entry name" value="ACT-like_dom_sf"/>
</dbReference>
<dbReference type="SUPFAM" id="SSF55021">
    <property type="entry name" value="ACT-like"/>
    <property type="match status" value="2"/>
</dbReference>
<dbReference type="GO" id="GO:0042802">
    <property type="term" value="F:identical protein binding"/>
    <property type="evidence" value="ECO:0007669"/>
    <property type="project" value="UniProtKB-ARBA"/>
</dbReference>
<dbReference type="Gene3D" id="3.30.2130.10">
    <property type="entry name" value="VC0802-like"/>
    <property type="match status" value="2"/>
</dbReference>
<evidence type="ECO:0000259" key="7">
    <source>
        <dbReference type="Pfam" id="PF21389"/>
    </source>
</evidence>
<dbReference type="AlphaFoldDB" id="A0A9J7N6M4"/>
<dbReference type="FunFam" id="3.30.2130.10:FF:000003">
    <property type="entry name" value="Cytosolic arginine sensor for mTORC1 subunit 1"/>
    <property type="match status" value="1"/>
</dbReference>
<dbReference type="KEGG" id="bfo:118427589"/>
<name>A0A9J7N6M4_BRAFL</name>
<feature type="domain" description="CASTOR1 N-terminal" evidence="6">
    <location>
        <begin position="9"/>
        <end position="64"/>
    </location>
</feature>
<dbReference type="PRINTS" id="PR02078">
    <property type="entry name" value="GATSLIKEFMLY"/>
</dbReference>
<feature type="domain" description="Cytosolic arginine sensor for mTORC1 subunit 1/2 ACT-like" evidence="7">
    <location>
        <begin position="180"/>
        <end position="255"/>
    </location>
</feature>
<evidence type="ECO:0000313" key="8">
    <source>
        <dbReference type="Proteomes" id="UP000001554"/>
    </source>
</evidence>
<proteinExistence type="inferred from homology"/>
<evidence type="ECO:0000259" key="5">
    <source>
        <dbReference type="Pfam" id="PF13840"/>
    </source>
</evidence>
<feature type="region of interest" description="Disordered" evidence="4">
    <location>
        <begin position="326"/>
        <end position="383"/>
    </location>
</feature>
<dbReference type="RefSeq" id="XP_035693336.1">
    <property type="nucleotide sequence ID" value="XM_035837443.1"/>
</dbReference>
<evidence type="ECO:0000259" key="6">
    <source>
        <dbReference type="Pfam" id="PF18700"/>
    </source>
</evidence>
<dbReference type="Pfam" id="PF13840">
    <property type="entry name" value="ACT_7"/>
    <property type="match status" value="2"/>
</dbReference>
<protein>
    <submittedName>
        <fullName evidence="9">Cytosolic arginine sensor for mTORC1 subunit 2-like</fullName>
    </submittedName>
</protein>
<comment type="similarity">
    <text evidence="2">Belongs to the GATS family.</text>
</comment>
<dbReference type="OrthoDB" id="58529at2759"/>
<organism evidence="8 9">
    <name type="scientific">Branchiostoma floridae</name>
    <name type="common">Florida lancelet</name>
    <name type="synonym">Amphioxus</name>
    <dbReference type="NCBI Taxonomy" id="7739"/>
    <lineage>
        <taxon>Eukaryota</taxon>
        <taxon>Metazoa</taxon>
        <taxon>Chordata</taxon>
        <taxon>Cephalochordata</taxon>
        <taxon>Leptocardii</taxon>
        <taxon>Amphioxiformes</taxon>
        <taxon>Branchiostomatidae</taxon>
        <taxon>Branchiostoma</taxon>
    </lineage>
</organism>
<keyword evidence="8" id="KW-1185">Reference proteome</keyword>
<feature type="region of interest" description="Disordered" evidence="4">
    <location>
        <begin position="156"/>
        <end position="177"/>
    </location>
</feature>
<dbReference type="GO" id="GO:1903577">
    <property type="term" value="P:cellular response to L-arginine"/>
    <property type="evidence" value="ECO:0000318"/>
    <property type="project" value="GO_Central"/>
</dbReference>
<dbReference type="GO" id="GO:0005829">
    <property type="term" value="C:cytosol"/>
    <property type="evidence" value="ECO:0000318"/>
    <property type="project" value="GO_Central"/>
</dbReference>
<dbReference type="InterPro" id="IPR026249">
    <property type="entry name" value="CASTOR_fam"/>
</dbReference>
<keyword evidence="3" id="KW-0963">Cytoplasm</keyword>
<evidence type="ECO:0000313" key="9">
    <source>
        <dbReference type="RefSeq" id="XP_035693336.1"/>
    </source>
</evidence>
<feature type="domain" description="CASTOR ACT" evidence="5">
    <location>
        <begin position="258"/>
        <end position="317"/>
    </location>
</feature>
<evidence type="ECO:0000256" key="3">
    <source>
        <dbReference type="ARBA" id="ARBA00022490"/>
    </source>
</evidence>
<dbReference type="FunFam" id="3.30.2130.10:FF:000004">
    <property type="entry name" value="Cytosolic arginine sensor for mTORC1 subunit 1"/>
    <property type="match status" value="1"/>
</dbReference>